<evidence type="ECO:0000313" key="4">
    <source>
        <dbReference type="Proteomes" id="UP000469545"/>
    </source>
</evidence>
<dbReference type="GO" id="GO:0003677">
    <property type="term" value="F:DNA binding"/>
    <property type="evidence" value="ECO:0007669"/>
    <property type="project" value="InterPro"/>
</dbReference>
<feature type="domain" description="HTH luxR-type" evidence="2">
    <location>
        <begin position="180"/>
        <end position="234"/>
    </location>
</feature>
<dbReference type="RefSeq" id="WP_007445536.1">
    <property type="nucleotide sequence ID" value="NZ_BEWB01000004.1"/>
</dbReference>
<dbReference type="NCBIfam" id="TIGR00229">
    <property type="entry name" value="sensory_box"/>
    <property type="match status" value="1"/>
</dbReference>
<dbReference type="Gene3D" id="3.30.450.20">
    <property type="entry name" value="PAS domain"/>
    <property type="match status" value="1"/>
</dbReference>
<comment type="caution">
    <text evidence="3">The sequence shown here is derived from an EMBL/GenBank/DDBJ whole genome shotgun (WGS) entry which is preliminary data.</text>
</comment>
<reference evidence="3 4" key="1">
    <citation type="submission" date="2020-01" db="EMBL/GenBank/DDBJ databases">
        <title>Insect and environment-associated Actinomycetes.</title>
        <authorList>
            <person name="Currrie C."/>
            <person name="Chevrette M."/>
            <person name="Carlson C."/>
            <person name="Stubbendieck R."/>
            <person name="Wendt-Pienkowski E."/>
        </authorList>
    </citation>
    <scope>NUCLEOTIDE SEQUENCE [LARGE SCALE GENOMIC DNA]</scope>
    <source>
        <strain evidence="3 4">SID14172</strain>
    </source>
</reference>
<evidence type="ECO:0000313" key="3">
    <source>
        <dbReference type="EMBL" id="NEB20883.1"/>
    </source>
</evidence>
<dbReference type="InterPro" id="IPR035965">
    <property type="entry name" value="PAS-like_dom_sf"/>
</dbReference>
<dbReference type="InterPro" id="IPR000792">
    <property type="entry name" value="Tscrpt_reg_LuxR_C"/>
</dbReference>
<keyword evidence="4" id="KW-1185">Reference proteome</keyword>
<protein>
    <submittedName>
        <fullName evidence="3">PAS domain-containing protein</fullName>
    </submittedName>
</protein>
<dbReference type="Pfam" id="PF00196">
    <property type="entry name" value="GerE"/>
    <property type="match status" value="1"/>
</dbReference>
<feature type="region of interest" description="Disordered" evidence="1">
    <location>
        <begin position="260"/>
        <end position="280"/>
    </location>
</feature>
<dbReference type="InterPro" id="IPR013656">
    <property type="entry name" value="PAS_4"/>
</dbReference>
<proteinExistence type="predicted"/>
<evidence type="ECO:0000259" key="2">
    <source>
        <dbReference type="SMART" id="SM00421"/>
    </source>
</evidence>
<dbReference type="InterPro" id="IPR000014">
    <property type="entry name" value="PAS"/>
</dbReference>
<organism evidence="3 4">
    <name type="scientific">Streptomyces coelicoflavus</name>
    <dbReference type="NCBI Taxonomy" id="285562"/>
    <lineage>
        <taxon>Bacteria</taxon>
        <taxon>Bacillati</taxon>
        <taxon>Actinomycetota</taxon>
        <taxon>Actinomycetes</taxon>
        <taxon>Kitasatosporales</taxon>
        <taxon>Streptomycetaceae</taxon>
        <taxon>Streptomyces</taxon>
    </lineage>
</organism>
<dbReference type="Pfam" id="PF08448">
    <property type="entry name" value="PAS_4"/>
    <property type="match status" value="1"/>
</dbReference>
<dbReference type="CDD" id="cd00130">
    <property type="entry name" value="PAS"/>
    <property type="match status" value="1"/>
</dbReference>
<dbReference type="GO" id="GO:0006355">
    <property type="term" value="P:regulation of DNA-templated transcription"/>
    <property type="evidence" value="ECO:0007669"/>
    <property type="project" value="InterPro"/>
</dbReference>
<dbReference type="SUPFAM" id="SSF55785">
    <property type="entry name" value="PYP-like sensor domain (PAS domain)"/>
    <property type="match status" value="1"/>
</dbReference>
<dbReference type="InterPro" id="IPR016032">
    <property type="entry name" value="Sig_transdc_resp-reg_C-effctor"/>
</dbReference>
<name>A0A6N9UX15_9ACTN</name>
<dbReference type="SUPFAM" id="SSF46894">
    <property type="entry name" value="C-terminal effector domain of the bipartite response regulators"/>
    <property type="match status" value="1"/>
</dbReference>
<dbReference type="AlphaFoldDB" id="A0A6N9UX15"/>
<gene>
    <name evidence="3" type="ORF">G3I46_31035</name>
</gene>
<accession>A0A6N9UX15</accession>
<dbReference type="SMART" id="SM00421">
    <property type="entry name" value="HTH_LUXR"/>
    <property type="match status" value="1"/>
</dbReference>
<dbReference type="Proteomes" id="UP000469545">
    <property type="component" value="Unassembled WGS sequence"/>
</dbReference>
<dbReference type="Gene3D" id="1.10.10.10">
    <property type="entry name" value="Winged helix-like DNA-binding domain superfamily/Winged helix DNA-binding domain"/>
    <property type="match status" value="1"/>
</dbReference>
<dbReference type="InterPro" id="IPR036388">
    <property type="entry name" value="WH-like_DNA-bd_sf"/>
</dbReference>
<evidence type="ECO:0000256" key="1">
    <source>
        <dbReference type="SAM" id="MobiDB-lite"/>
    </source>
</evidence>
<dbReference type="EMBL" id="JAAGMB010000700">
    <property type="protein sequence ID" value="NEB20883.1"/>
    <property type="molecule type" value="Genomic_DNA"/>
</dbReference>
<sequence>MAHAKTGTVEGPFRVTEACATLRGESPGPVETLQEIDASRCDAEIGTEKYRDAFQSFFEHSGIALAVLDANLRVRSVNNPLMPRCTQRPDELRGRELVEFLHPSVRQHTLRQFGRLVQGHRSRLVGHSLVLSVHGTVVSGRITAFPVTGDAGRVEMIVVQFMPETTTDERAARDGSRWKLAPLSAKVLEGVAAGDPTVRLAAKLFLSRQGIEYHVGMLLRQFDVPNRTALAAKAYSMGLFSLGAWPPRVLPDCIRSDQQTAEAGCGGGTRPRSQRQTSGR</sequence>